<dbReference type="EMBL" id="BAAABU010000022">
    <property type="protein sequence ID" value="GAA0254283.1"/>
    <property type="molecule type" value="Genomic_DNA"/>
</dbReference>
<dbReference type="Proteomes" id="UP001500416">
    <property type="component" value="Unassembled WGS sequence"/>
</dbReference>
<dbReference type="SUPFAM" id="SSF48498">
    <property type="entry name" value="Tetracyclin repressor-like, C-terminal domain"/>
    <property type="match status" value="1"/>
</dbReference>
<reference evidence="1 2" key="1">
    <citation type="journal article" date="2019" name="Int. J. Syst. Evol. Microbiol.">
        <title>The Global Catalogue of Microorganisms (GCM) 10K type strain sequencing project: providing services to taxonomists for standard genome sequencing and annotation.</title>
        <authorList>
            <consortium name="The Broad Institute Genomics Platform"/>
            <consortium name="The Broad Institute Genome Sequencing Center for Infectious Disease"/>
            <person name="Wu L."/>
            <person name="Ma J."/>
        </authorList>
    </citation>
    <scope>NUCLEOTIDE SEQUENCE [LARGE SCALE GENOMIC DNA]</scope>
    <source>
        <strain evidence="1 2">JCM 3380</strain>
    </source>
</reference>
<comment type="caution">
    <text evidence="1">The sequence shown here is derived from an EMBL/GenBank/DDBJ whole genome shotgun (WGS) entry which is preliminary data.</text>
</comment>
<sequence length="88" mass="9611">MAERWEGARRLDEFAGSPAFAPVLDVVRQGVRDGVLRDGDPLEITLALTTPVLGLVQLRHGGRIELSEKDFRALCKRTVGRVLDGVAT</sequence>
<gene>
    <name evidence="1" type="ORF">GCM10010492_63800</name>
</gene>
<name>A0ABN0UL56_9PSEU</name>
<evidence type="ECO:0008006" key="3">
    <source>
        <dbReference type="Google" id="ProtNLM"/>
    </source>
</evidence>
<accession>A0ABN0UL56</accession>
<keyword evidence="2" id="KW-1185">Reference proteome</keyword>
<dbReference type="InterPro" id="IPR036271">
    <property type="entry name" value="Tet_transcr_reg_TetR-rel_C_sf"/>
</dbReference>
<proteinExistence type="predicted"/>
<dbReference type="Gene3D" id="1.10.357.10">
    <property type="entry name" value="Tetracycline Repressor, domain 2"/>
    <property type="match status" value="1"/>
</dbReference>
<organism evidence="1 2">
    <name type="scientific">Saccharothrix mutabilis subsp. mutabilis</name>
    <dbReference type="NCBI Taxonomy" id="66855"/>
    <lineage>
        <taxon>Bacteria</taxon>
        <taxon>Bacillati</taxon>
        <taxon>Actinomycetota</taxon>
        <taxon>Actinomycetes</taxon>
        <taxon>Pseudonocardiales</taxon>
        <taxon>Pseudonocardiaceae</taxon>
        <taxon>Saccharothrix</taxon>
    </lineage>
</organism>
<evidence type="ECO:0000313" key="2">
    <source>
        <dbReference type="Proteomes" id="UP001500416"/>
    </source>
</evidence>
<protein>
    <recommendedName>
        <fullName evidence="3">Tetracyclin repressor-like C-terminal domain-containing protein</fullName>
    </recommendedName>
</protein>
<evidence type="ECO:0000313" key="1">
    <source>
        <dbReference type="EMBL" id="GAA0254283.1"/>
    </source>
</evidence>